<dbReference type="GO" id="GO:1990281">
    <property type="term" value="C:efflux pump complex"/>
    <property type="evidence" value="ECO:0007669"/>
    <property type="project" value="TreeGrafter"/>
</dbReference>
<dbReference type="PANTHER" id="PTHR30469">
    <property type="entry name" value="MULTIDRUG RESISTANCE PROTEIN MDTA"/>
    <property type="match status" value="1"/>
</dbReference>
<keyword evidence="1" id="KW-0175">Coiled coil</keyword>
<dbReference type="OrthoDB" id="9806939at2"/>
<evidence type="ECO:0000313" key="2">
    <source>
        <dbReference type="EMBL" id="SMA48881.1"/>
    </source>
</evidence>
<dbReference type="GO" id="GO:0015562">
    <property type="term" value="F:efflux transmembrane transporter activity"/>
    <property type="evidence" value="ECO:0007669"/>
    <property type="project" value="TreeGrafter"/>
</dbReference>
<dbReference type="PANTHER" id="PTHR30469:SF15">
    <property type="entry name" value="HLYD FAMILY OF SECRETION PROTEINS"/>
    <property type="match status" value="1"/>
</dbReference>
<gene>
    <name evidence="2" type="primary">yiaV</name>
    <name evidence="2" type="ORF">EHSB41UT_02948</name>
</gene>
<organism evidence="2 3">
    <name type="scientific">Parendozoicomonas haliclonae</name>
    <dbReference type="NCBI Taxonomy" id="1960125"/>
    <lineage>
        <taxon>Bacteria</taxon>
        <taxon>Pseudomonadati</taxon>
        <taxon>Pseudomonadota</taxon>
        <taxon>Gammaproteobacteria</taxon>
        <taxon>Oceanospirillales</taxon>
        <taxon>Endozoicomonadaceae</taxon>
        <taxon>Parendozoicomonas</taxon>
    </lineage>
</organism>
<accession>A0A1X7ALK2</accession>
<dbReference type="SUPFAM" id="SSF111369">
    <property type="entry name" value="HlyD-like secretion proteins"/>
    <property type="match status" value="1"/>
</dbReference>
<reference evidence="2 3" key="1">
    <citation type="submission" date="2017-03" db="EMBL/GenBank/DDBJ databases">
        <authorList>
            <person name="Afonso C.L."/>
            <person name="Miller P.J."/>
            <person name="Scott M.A."/>
            <person name="Spackman E."/>
            <person name="Goraichik I."/>
            <person name="Dimitrov K.M."/>
            <person name="Suarez D.L."/>
            <person name="Swayne D.E."/>
        </authorList>
    </citation>
    <scope>NUCLEOTIDE SEQUENCE [LARGE SCALE GENOMIC DNA]</scope>
    <source>
        <strain evidence="2">SB41UT1</strain>
    </source>
</reference>
<name>A0A1X7ALK2_9GAMM</name>
<dbReference type="RefSeq" id="WP_087111180.1">
    <property type="nucleotide sequence ID" value="NZ_CBCSCN010000006.1"/>
</dbReference>
<dbReference type="Gene3D" id="1.10.287.470">
    <property type="entry name" value="Helix hairpin bin"/>
    <property type="match status" value="1"/>
</dbReference>
<evidence type="ECO:0000256" key="1">
    <source>
        <dbReference type="SAM" id="Coils"/>
    </source>
</evidence>
<dbReference type="Gene3D" id="2.40.30.170">
    <property type="match status" value="1"/>
</dbReference>
<sequence length="468" mass="50828">MRLPAFLSSKWALPGIAAGGLLVLIAAGKLASGPQHSEQQETPLPVEIQVLTVVEHEPSVSGHGIVKASVELQQIAEVAARVVWVSPALVQGAILAEGEVLVQLDDTDYQLAMDQALAQHKMVNAQQQELLSSEVNLGRRLELVSEKVVLAEKELTRRQQLAKQGSLSQSQLDVEQQKFIGLQQEQSSLEQQLDALPSHKQNLAAQLASAEATIAQQQRNIDRTRITMPVNGRIRSVSVEVDAFKAQGQVLFEAIGMEQVEIEAQFSLEKLRPFYQLAFDGQTISHLSLNELAEKLKNTGLRARISLPVAPGEHWQGKVVALREGLNPGSHTMGVVIHVDQPYGDIVPGQRPPLLAELQVDVELIGEVQPLVSVPLSALHSTASGQALFLAYPRANTKEDNSISHRLHKQLVTPKLLSGDHALFTAQQLQSLINDKAELVLSDIAPAIEGMALSAQQAELKPEMVLGE</sequence>
<proteinExistence type="predicted"/>
<evidence type="ECO:0000313" key="3">
    <source>
        <dbReference type="Proteomes" id="UP000196573"/>
    </source>
</evidence>
<dbReference type="Proteomes" id="UP000196573">
    <property type="component" value="Unassembled WGS sequence"/>
</dbReference>
<keyword evidence="3" id="KW-1185">Reference proteome</keyword>
<feature type="coiled-coil region" evidence="1">
    <location>
        <begin position="200"/>
        <end position="227"/>
    </location>
</feature>
<dbReference type="Gene3D" id="2.40.50.100">
    <property type="match status" value="1"/>
</dbReference>
<dbReference type="AlphaFoldDB" id="A0A1X7ALK2"/>
<dbReference type="EMBL" id="FWPT01000006">
    <property type="protein sequence ID" value="SMA48881.1"/>
    <property type="molecule type" value="Genomic_DNA"/>
</dbReference>
<protein>
    <submittedName>
        <fullName evidence="2">Inner membrane protein YiaV</fullName>
    </submittedName>
</protein>